<protein>
    <submittedName>
        <fullName evidence="1">Uncharacterized protein</fullName>
    </submittedName>
</protein>
<name>A0A6S7KHX0_PARCT</name>
<dbReference type="Gene3D" id="3.80.10.10">
    <property type="entry name" value="Ribonuclease Inhibitor"/>
    <property type="match status" value="1"/>
</dbReference>
<reference evidence="1" key="1">
    <citation type="submission" date="2020-04" db="EMBL/GenBank/DDBJ databases">
        <authorList>
            <person name="Alioto T."/>
            <person name="Alioto T."/>
            <person name="Gomez Garrido J."/>
        </authorList>
    </citation>
    <scope>NUCLEOTIDE SEQUENCE</scope>
    <source>
        <strain evidence="1">A484AB</strain>
    </source>
</reference>
<organism evidence="1 2">
    <name type="scientific">Paramuricea clavata</name>
    <name type="common">Red gorgonian</name>
    <name type="synonym">Violescent sea-whip</name>
    <dbReference type="NCBI Taxonomy" id="317549"/>
    <lineage>
        <taxon>Eukaryota</taxon>
        <taxon>Metazoa</taxon>
        <taxon>Cnidaria</taxon>
        <taxon>Anthozoa</taxon>
        <taxon>Octocorallia</taxon>
        <taxon>Malacalcyonacea</taxon>
        <taxon>Plexauridae</taxon>
        <taxon>Paramuricea</taxon>
    </lineage>
</organism>
<dbReference type="AlphaFoldDB" id="A0A6S7KHX0"/>
<evidence type="ECO:0000313" key="1">
    <source>
        <dbReference type="EMBL" id="CAB4042464.1"/>
    </source>
</evidence>
<dbReference type="Proteomes" id="UP001152795">
    <property type="component" value="Unassembled WGS sequence"/>
</dbReference>
<proteinExistence type="predicted"/>
<sequence>MVRVPQPDKPKIWVTVLDLKKNSISCINITMLTQDFPNLRHMDLRENPINCGVVKSISTRALHVISDCYSFNMTSTNSPLTGGRATTTVDTSLSTAGLQFYVSSSASLVPTSLSIAPSVEKQKTLAFIILMIPVATLSLG</sequence>
<dbReference type="InterPro" id="IPR032675">
    <property type="entry name" value="LRR_dom_sf"/>
</dbReference>
<accession>A0A6S7KHX0</accession>
<evidence type="ECO:0000313" key="2">
    <source>
        <dbReference type="Proteomes" id="UP001152795"/>
    </source>
</evidence>
<gene>
    <name evidence="1" type="ORF">PACLA_8A052842</name>
</gene>
<keyword evidence="2" id="KW-1185">Reference proteome</keyword>
<dbReference type="EMBL" id="CACRXK020030185">
    <property type="protein sequence ID" value="CAB4042464.1"/>
    <property type="molecule type" value="Genomic_DNA"/>
</dbReference>
<dbReference type="SUPFAM" id="SSF52058">
    <property type="entry name" value="L domain-like"/>
    <property type="match status" value="1"/>
</dbReference>
<comment type="caution">
    <text evidence="1">The sequence shown here is derived from an EMBL/GenBank/DDBJ whole genome shotgun (WGS) entry which is preliminary data.</text>
</comment>